<dbReference type="Gene3D" id="2.60.120.1140">
    <property type="entry name" value="Protein of unknown function DUF192"/>
    <property type="match status" value="1"/>
</dbReference>
<accession>A0ABY8CFI5</accession>
<evidence type="ECO:0000313" key="1">
    <source>
        <dbReference type="EMBL" id="WEL19984.1"/>
    </source>
</evidence>
<evidence type="ECO:0000313" key="2">
    <source>
        <dbReference type="Proteomes" id="UP001218034"/>
    </source>
</evidence>
<dbReference type="GeneID" id="90590429"/>
<dbReference type="RefSeq" id="WP_347721813.1">
    <property type="nucleotide sequence ID" value="NZ_CP104395.1"/>
</dbReference>
<dbReference type="InterPro" id="IPR038695">
    <property type="entry name" value="Saro_0823-like_sf"/>
</dbReference>
<reference evidence="1 2" key="1">
    <citation type="submission" date="2022-09" db="EMBL/GenBank/DDBJ databases">
        <title>Xylan utilization by haloarchaea-nanohaloarchaea associations.</title>
        <authorList>
            <person name="Yakimov M."/>
        </authorList>
    </citation>
    <scope>NUCLEOTIDE SEQUENCE [LARGE SCALE GENOMIC DNA]</scope>
    <source>
        <strain evidence="1 2">SVXNc</strain>
    </source>
</reference>
<protein>
    <recommendedName>
        <fullName evidence="3">DUF192 domain-containing protein</fullName>
    </recommendedName>
</protein>
<sequence>MDEISVRVAGKKHSVELADSLIRQFWGLSFRSEGKMLFDFGAKTNAFIDMMLLSDPLYLYFLDPERKVIEKMEAEPWGFDPRSWKLYRSDEKYRYLLESFEELELDQGDTVDFEL</sequence>
<organism evidence="1 2">
    <name type="scientific">Candidatus Nanohalococcus occultus</name>
    <dbReference type="NCBI Taxonomy" id="2978047"/>
    <lineage>
        <taxon>Archaea</taxon>
        <taxon>Candidatus Nanohalarchaeota</taxon>
        <taxon>Candidatus Nanohalarchaeota incertae sedis</taxon>
        <taxon>Candidatus Nanohalococcus</taxon>
    </lineage>
</organism>
<proteinExistence type="predicted"/>
<dbReference type="EMBL" id="CP104395">
    <property type="protein sequence ID" value="WEL19984.1"/>
    <property type="molecule type" value="Genomic_DNA"/>
</dbReference>
<dbReference type="Proteomes" id="UP001218034">
    <property type="component" value="Chromosome"/>
</dbReference>
<name>A0ABY8CFI5_9ARCH</name>
<gene>
    <name evidence="1" type="ORF">SVXNc_0991</name>
</gene>
<evidence type="ECO:0008006" key="3">
    <source>
        <dbReference type="Google" id="ProtNLM"/>
    </source>
</evidence>
<keyword evidence="2" id="KW-1185">Reference proteome</keyword>